<dbReference type="SUPFAM" id="SSF49562">
    <property type="entry name" value="C2 domain (Calcium/lipid-binding domain, CaLB)"/>
    <property type="match status" value="1"/>
</dbReference>
<protein>
    <recommendedName>
        <fullName evidence="9">GrpE protein homolog</fullName>
    </recommendedName>
</protein>
<feature type="coiled-coil region" evidence="10">
    <location>
        <begin position="133"/>
        <end position="160"/>
    </location>
</feature>
<feature type="compositionally biased region" description="Acidic residues" evidence="11">
    <location>
        <begin position="75"/>
        <end position="91"/>
    </location>
</feature>
<dbReference type="FunFam" id="2.30.22.10:FF:000001">
    <property type="entry name" value="Protein GrpE"/>
    <property type="match status" value="1"/>
</dbReference>
<dbReference type="OrthoDB" id="201635at2759"/>
<evidence type="ECO:0000256" key="3">
    <source>
        <dbReference type="ARBA" id="ARBA00011738"/>
    </source>
</evidence>
<dbReference type="InterPro" id="IPR000740">
    <property type="entry name" value="GrpE"/>
</dbReference>
<keyword evidence="14" id="KW-1185">Reference proteome</keyword>
<evidence type="ECO:0000256" key="7">
    <source>
        <dbReference type="ARBA" id="ARBA00023098"/>
    </source>
</evidence>
<comment type="subunit">
    <text evidence="3">Homodimer.</text>
</comment>
<dbReference type="AlphaFoldDB" id="A0A9E7L8G6"/>
<dbReference type="InterPro" id="IPR015679">
    <property type="entry name" value="PLipase_D_fam"/>
</dbReference>
<dbReference type="NCBIfam" id="NF010738">
    <property type="entry name" value="PRK14140.1"/>
    <property type="match status" value="1"/>
</dbReference>
<feature type="non-terminal residue" evidence="13">
    <location>
        <position position="1043"/>
    </location>
</feature>
<dbReference type="GO" id="GO:0005886">
    <property type="term" value="C:plasma membrane"/>
    <property type="evidence" value="ECO:0007669"/>
    <property type="project" value="TreeGrafter"/>
</dbReference>
<keyword evidence="10" id="KW-0175">Coiled coil</keyword>
<dbReference type="Gene3D" id="3.90.20.20">
    <property type="match status" value="1"/>
</dbReference>
<dbReference type="InterPro" id="IPR009012">
    <property type="entry name" value="GrpE_head"/>
</dbReference>
<keyword evidence="9" id="KW-0496">Mitochondrion</keyword>
<dbReference type="HAMAP" id="MF_01151">
    <property type="entry name" value="GrpE"/>
    <property type="match status" value="1"/>
</dbReference>
<comment type="similarity">
    <text evidence="2">Belongs to the GrpE family.</text>
</comment>
<dbReference type="Pfam" id="PF01025">
    <property type="entry name" value="GrpE"/>
    <property type="match status" value="1"/>
</dbReference>
<dbReference type="SMART" id="SM00239">
    <property type="entry name" value="C2"/>
    <property type="match status" value="1"/>
</dbReference>
<dbReference type="PANTHER" id="PTHR18896">
    <property type="entry name" value="PHOSPHOLIPASE D"/>
    <property type="match status" value="1"/>
</dbReference>
<sequence>MATILKAPALFLHPPAEVAARAPPRGPPCFCARQRISWSLNLRLSPLPYRRLFFPKFKIFAAYGDTTEAEEVAEAVEKDDSDEETSLEDGATDGGIIDTEETVASTVLLSLQSYKEALANNDQTKVAEIESFLQSIEDEKNSLSSKVAALSEELSTEQDRILRISADFDNFRKRTERERLSLMTNVQGEVIESLLPVLDNFERAKTQIKVETEGEEKINNSYQSIYKQFLEILTSLGVEAVVTVGSTFDPMLHEAIMREESMEFAEGIIIQEFRKGFKLGERLLRPSMVKVSAGPGPQKAVDENVIVEDGEASESSEEGSSLVFSKEEEMAELFLHGVLDVSVFQADHFHDPFYSFILRREEDKGMAGVVRIIAASVFHCIFGALDNKHQGAEEPALLHVTLYDANHLHNVIEGLVLQAAESVQEAFKDKLAHTRLFAAVEIGAATVARTRMAEFQPDNPKWNQSFRVYCAYTSPYVEISVRNQLQVALAMAVGRAKIPASQLLTGEPVEGWFDLFHDDGLKMHNAQVHAVLKFTPVTGDPCWEVGISSSFSGLSNAFFPLRTGWEATLYQDSHKSNQFRPAIQLAGGKDYQPARLWEDIHNAMVEAKHFTYVTGWSVNVHIALVRDPERMIPGAEAVTLGELLKRKAEEGVTVLVMPWNDRTSLPILEDVGMQFTFKFFKGTRVKCFRCSRNADPSLAFFQNGELKLMISHHQKTVSLDAPSGDGARKVVSFVGRTDLSDGRYDDENNTLFGDLSTTYLNDFLQGNFKNADLRHGGPREPMARRTLQARRPGSLGRPHQFRAGMDKTGSNLKIALKIASKIRNGERFAVYIVTTVWPEGIPEGSTVQAILHWNRLTMEMMYSIVAKAIEDKGLVGKVNPGDYLNFFCLGNREAKETWRVRSTEEAGAWHGLLERPNQPEVPHLRSLQADDRSNLYRLDDEYVIVGSANLDRGEALDLHLTGAPPRRLDRIARRALPQYSMPDKCSDDMNPRKKPYKFSNEGFKELDLEFTPVERSLSDTKKSLLEKGHLPVVPLDRKYIVSA</sequence>
<dbReference type="Pfam" id="PF00168">
    <property type="entry name" value="C2"/>
    <property type="match status" value="1"/>
</dbReference>
<keyword evidence="6" id="KW-0346">Stress response</keyword>
<dbReference type="InterPro" id="IPR035892">
    <property type="entry name" value="C2_domain_sf"/>
</dbReference>
<dbReference type="InterPro" id="IPR013805">
    <property type="entry name" value="GrpE_CC"/>
</dbReference>
<feature type="domain" description="C2" evidence="12">
    <location>
        <begin position="377"/>
        <end position="513"/>
    </location>
</feature>
<name>A0A9E7L8G6_9LILI</name>
<dbReference type="GO" id="GO:0051087">
    <property type="term" value="F:protein-folding chaperone binding"/>
    <property type="evidence" value="ECO:0007669"/>
    <property type="project" value="InterPro"/>
</dbReference>
<dbReference type="GO" id="GO:0004630">
    <property type="term" value="F:phospholipase D activity"/>
    <property type="evidence" value="ECO:0007669"/>
    <property type="project" value="TreeGrafter"/>
</dbReference>
<dbReference type="PANTHER" id="PTHR18896:SF138">
    <property type="entry name" value="PHOSPHOLIPASE D"/>
    <property type="match status" value="1"/>
</dbReference>
<dbReference type="GO" id="GO:0042803">
    <property type="term" value="F:protein homodimerization activity"/>
    <property type="evidence" value="ECO:0007669"/>
    <property type="project" value="InterPro"/>
</dbReference>
<keyword evidence="8 9" id="KW-0143">Chaperone</keyword>
<evidence type="ECO:0000313" key="14">
    <source>
        <dbReference type="Proteomes" id="UP001055439"/>
    </source>
</evidence>
<reference evidence="13" key="1">
    <citation type="submission" date="2022-05" db="EMBL/GenBank/DDBJ databases">
        <title>The Musa troglodytarum L. genome provides insights into the mechanism of non-climacteric behaviour and enrichment of carotenoids.</title>
        <authorList>
            <person name="Wang J."/>
        </authorList>
    </citation>
    <scope>NUCLEOTIDE SEQUENCE</scope>
    <source>
        <tissue evidence="13">Leaf</tissue>
    </source>
</reference>
<keyword evidence="4" id="KW-0963">Cytoplasm</keyword>
<dbReference type="Gene3D" id="2.60.40.150">
    <property type="entry name" value="C2 domain"/>
    <property type="match status" value="1"/>
</dbReference>
<dbReference type="SUPFAM" id="SSF56024">
    <property type="entry name" value="Phospholipase D/nuclease"/>
    <property type="match status" value="1"/>
</dbReference>
<dbReference type="EMBL" id="CP097511">
    <property type="protein sequence ID" value="URE44436.1"/>
    <property type="molecule type" value="Genomic_DNA"/>
</dbReference>
<evidence type="ECO:0000256" key="5">
    <source>
        <dbReference type="ARBA" id="ARBA00022737"/>
    </source>
</evidence>
<dbReference type="CDD" id="cd00446">
    <property type="entry name" value="GrpE"/>
    <property type="match status" value="1"/>
</dbReference>
<evidence type="ECO:0000256" key="4">
    <source>
        <dbReference type="ARBA" id="ARBA00022490"/>
    </source>
</evidence>
<dbReference type="SUPFAM" id="SSF58014">
    <property type="entry name" value="Coiled-coil domain of nucleotide exchange factor GrpE"/>
    <property type="match status" value="1"/>
</dbReference>
<dbReference type="GO" id="GO:0000774">
    <property type="term" value="F:adenyl-nucleotide exchange factor activity"/>
    <property type="evidence" value="ECO:0007669"/>
    <property type="project" value="InterPro"/>
</dbReference>
<dbReference type="PROSITE" id="PS50004">
    <property type="entry name" value="C2"/>
    <property type="match status" value="1"/>
</dbReference>
<dbReference type="GO" id="GO:0009395">
    <property type="term" value="P:phospholipid catabolic process"/>
    <property type="evidence" value="ECO:0007669"/>
    <property type="project" value="TreeGrafter"/>
</dbReference>
<evidence type="ECO:0000256" key="11">
    <source>
        <dbReference type="SAM" id="MobiDB-lite"/>
    </source>
</evidence>
<comment type="subcellular location">
    <subcellularLocation>
        <location evidence="1">Cytoplasm</location>
    </subcellularLocation>
    <subcellularLocation>
        <location evidence="9">Mitochondrion matrix</location>
    </subcellularLocation>
</comment>
<evidence type="ECO:0000256" key="1">
    <source>
        <dbReference type="ARBA" id="ARBA00004496"/>
    </source>
</evidence>
<dbReference type="FunFam" id="3.90.20.20:FF:000006">
    <property type="entry name" value="GrpE protein homolog"/>
    <property type="match status" value="1"/>
</dbReference>
<comment type="function">
    <text evidence="9">Essential component of the PAM complex, a complex required for the translocation of transit peptide-containing proteins from the inner membrane into the mitochondrial matrix in an ATP-dependent manner.</text>
</comment>
<organism evidence="13 14">
    <name type="scientific">Musa troglodytarum</name>
    <name type="common">fe'i banana</name>
    <dbReference type="NCBI Taxonomy" id="320322"/>
    <lineage>
        <taxon>Eukaryota</taxon>
        <taxon>Viridiplantae</taxon>
        <taxon>Streptophyta</taxon>
        <taxon>Embryophyta</taxon>
        <taxon>Tracheophyta</taxon>
        <taxon>Spermatophyta</taxon>
        <taxon>Magnoliopsida</taxon>
        <taxon>Liliopsida</taxon>
        <taxon>Zingiberales</taxon>
        <taxon>Musaceae</taxon>
        <taxon>Musa</taxon>
    </lineage>
</organism>
<dbReference type="GO" id="GO:0006457">
    <property type="term" value="P:protein folding"/>
    <property type="evidence" value="ECO:0007669"/>
    <property type="project" value="InterPro"/>
</dbReference>
<evidence type="ECO:0000256" key="8">
    <source>
        <dbReference type="ARBA" id="ARBA00023186"/>
    </source>
</evidence>
<dbReference type="Gene3D" id="3.40.50.720">
    <property type="entry name" value="NAD(P)-binding Rossmann-like Domain"/>
    <property type="match status" value="1"/>
</dbReference>
<accession>A0A9E7L8G6</accession>
<proteinExistence type="inferred from homology"/>
<keyword evidence="5" id="KW-0677">Repeat</keyword>
<dbReference type="NCBIfam" id="NF010741">
    <property type="entry name" value="PRK14143.1"/>
    <property type="match status" value="1"/>
</dbReference>
<dbReference type="Proteomes" id="UP001055439">
    <property type="component" value="Chromosome 9"/>
</dbReference>
<dbReference type="PROSITE" id="PS01071">
    <property type="entry name" value="GRPE"/>
    <property type="match status" value="1"/>
</dbReference>
<keyword evidence="7" id="KW-0443">Lipid metabolism</keyword>
<dbReference type="Gene3D" id="2.30.22.10">
    <property type="entry name" value="Head domain of nucleotide exchange factor GrpE"/>
    <property type="match status" value="1"/>
</dbReference>
<evidence type="ECO:0000256" key="6">
    <source>
        <dbReference type="ARBA" id="ARBA00023016"/>
    </source>
</evidence>
<evidence type="ECO:0000256" key="9">
    <source>
        <dbReference type="RuleBase" id="RU000640"/>
    </source>
</evidence>
<dbReference type="GO" id="GO:0005759">
    <property type="term" value="C:mitochondrial matrix"/>
    <property type="evidence" value="ECO:0007669"/>
    <property type="project" value="UniProtKB-SubCell"/>
</dbReference>
<evidence type="ECO:0000256" key="10">
    <source>
        <dbReference type="SAM" id="Coils"/>
    </source>
</evidence>
<evidence type="ECO:0000259" key="12">
    <source>
        <dbReference type="PROSITE" id="PS50004"/>
    </source>
</evidence>
<dbReference type="SUPFAM" id="SSF51064">
    <property type="entry name" value="Head domain of nucleotide exchange factor GrpE"/>
    <property type="match status" value="1"/>
</dbReference>
<feature type="region of interest" description="Disordered" evidence="11">
    <location>
        <begin position="75"/>
        <end position="95"/>
    </location>
</feature>
<evidence type="ECO:0000256" key="2">
    <source>
        <dbReference type="ARBA" id="ARBA00009054"/>
    </source>
</evidence>
<dbReference type="InterPro" id="IPR000008">
    <property type="entry name" value="C2_dom"/>
</dbReference>
<gene>
    <name evidence="13" type="ORF">MUK42_25404</name>
</gene>
<evidence type="ECO:0000313" key="13">
    <source>
        <dbReference type="EMBL" id="URE44436.1"/>
    </source>
</evidence>
<dbReference type="PRINTS" id="PR00773">
    <property type="entry name" value="GRPEPROTEIN"/>
</dbReference>